<feature type="compositionally biased region" description="Basic and acidic residues" evidence="3">
    <location>
        <begin position="662"/>
        <end position="679"/>
    </location>
</feature>
<evidence type="ECO:0000313" key="5">
    <source>
        <dbReference type="EMBL" id="KIW45707.1"/>
    </source>
</evidence>
<dbReference type="PANTHER" id="PTHR22957">
    <property type="entry name" value="TBC1 DOMAIN FAMILY MEMBER GTPASE-ACTIVATING PROTEIN"/>
    <property type="match status" value="1"/>
</dbReference>
<dbReference type="GeneID" id="27356149"/>
<dbReference type="Gene3D" id="1.10.472.80">
    <property type="entry name" value="Ypt/Rab-GAP domain of gyp1p, domain 3"/>
    <property type="match status" value="1"/>
</dbReference>
<dbReference type="SMART" id="SM00164">
    <property type="entry name" value="TBC"/>
    <property type="match status" value="1"/>
</dbReference>
<dbReference type="Gene3D" id="1.10.8.270">
    <property type="entry name" value="putative rabgap domain of human tbc1 domain family member 14 like domains"/>
    <property type="match status" value="1"/>
</dbReference>
<dbReference type="EMBL" id="KN847334">
    <property type="protein sequence ID" value="KIW45707.1"/>
    <property type="molecule type" value="Genomic_DNA"/>
</dbReference>
<dbReference type="FunFam" id="1.10.8.270:FF:000031">
    <property type="entry name" value="TBC1 domain family member 5"/>
    <property type="match status" value="1"/>
</dbReference>
<dbReference type="OrthoDB" id="27140at2759"/>
<evidence type="ECO:0000313" key="6">
    <source>
        <dbReference type="Proteomes" id="UP000053342"/>
    </source>
</evidence>
<feature type="region of interest" description="Disordered" evidence="3">
    <location>
        <begin position="371"/>
        <end position="405"/>
    </location>
</feature>
<feature type="compositionally biased region" description="Low complexity" evidence="3">
    <location>
        <begin position="376"/>
        <end position="395"/>
    </location>
</feature>
<dbReference type="FunFam" id="1.10.472.80:FF:000038">
    <property type="entry name" value="TBC1 domain family member 5"/>
    <property type="match status" value="1"/>
</dbReference>
<dbReference type="GO" id="GO:0005096">
    <property type="term" value="F:GTPase activator activity"/>
    <property type="evidence" value="ECO:0007669"/>
    <property type="project" value="UniProtKB-KW"/>
</dbReference>
<protein>
    <recommendedName>
        <fullName evidence="4">Rab-GAP TBC domain-containing protein</fullName>
    </recommendedName>
</protein>
<keyword evidence="6" id="KW-1185">Reference proteome</keyword>
<feature type="compositionally biased region" description="Basic and acidic residues" evidence="3">
    <location>
        <begin position="542"/>
        <end position="561"/>
    </location>
</feature>
<feature type="compositionally biased region" description="Basic and acidic residues" evidence="3">
    <location>
        <begin position="582"/>
        <end position="597"/>
    </location>
</feature>
<dbReference type="VEuPathDB" id="FungiDB:PV06_04075"/>
<accession>A0A0D2C7C2</accession>
<dbReference type="Proteomes" id="UP000053342">
    <property type="component" value="Unassembled WGS sequence"/>
</dbReference>
<gene>
    <name evidence="5" type="ORF">PV06_04075</name>
</gene>
<keyword evidence="2" id="KW-0175">Coiled coil</keyword>
<feature type="compositionally biased region" description="Low complexity" evidence="3">
    <location>
        <begin position="601"/>
        <end position="613"/>
    </location>
</feature>
<dbReference type="Pfam" id="PF00566">
    <property type="entry name" value="RabGAP-TBC"/>
    <property type="match status" value="1"/>
</dbReference>
<organism evidence="5 6">
    <name type="scientific">Exophiala oligosperma</name>
    <dbReference type="NCBI Taxonomy" id="215243"/>
    <lineage>
        <taxon>Eukaryota</taxon>
        <taxon>Fungi</taxon>
        <taxon>Dikarya</taxon>
        <taxon>Ascomycota</taxon>
        <taxon>Pezizomycotina</taxon>
        <taxon>Eurotiomycetes</taxon>
        <taxon>Chaetothyriomycetidae</taxon>
        <taxon>Chaetothyriales</taxon>
        <taxon>Herpotrichiellaceae</taxon>
        <taxon>Exophiala</taxon>
    </lineage>
</organism>
<feature type="coiled-coil region" evidence="2">
    <location>
        <begin position="462"/>
        <end position="496"/>
    </location>
</feature>
<evidence type="ECO:0000256" key="3">
    <source>
        <dbReference type="SAM" id="MobiDB-lite"/>
    </source>
</evidence>
<keyword evidence="1" id="KW-0343">GTPase activation</keyword>
<feature type="region of interest" description="Disordered" evidence="3">
    <location>
        <begin position="633"/>
        <end position="699"/>
    </location>
</feature>
<feature type="region of interest" description="Disordered" evidence="3">
    <location>
        <begin position="538"/>
        <end position="618"/>
    </location>
</feature>
<name>A0A0D2C7C2_9EURO</name>
<sequence length="699" mass="78403">MRSFEENQRRWSTLFTTSIGVDLRQALRDKEGFDSCEDGLRSVCWKALLLYGPLSRGSWPKKLSESRSAYDSLKSHFLRYIEHPDNLHSSSDPLADDDNSPWSTLRQDEIAREEIFQDVTRCMQDNYFFREPATQKRLLDILFIYAKLNPDVGYRQGMHELLAPILWAVQQDAVDSISIPVAAQTMDGVDFMQDVLGHKHVEHDSFNLFCAVMQNTKASYETGESKDSSPIVARSKRIHDDILAAIDPELALHLNVIGILPQIYSIRWIRLLFGREFEFQEVLRVWDLLFAENLRPDIVDLTCVAMLLRSRWALVDADYTTAITALTHYTLPDSSEEARSLVRDAAFLDRNRTVEAGATVIQHYTGRRPKQIDALSSRSSSTARTVRSPQLRQSPSPSPGRFTSSQKQLEGLFQEVAGGLQKRTEGWNVSKAVRSAVGEVRRNMNNYQTSHSRQTSHDTPPNLEKSDAAKALQQRLNELQERNILLSRMLEDAIDSLRTVKLTSKEGADEAEHNLNITLAKIQFVSVYLADLEIPIPRGQPTRREDMEADHQPDEKPRKVPEVPAAQVTTTTTTMPTGKSGKLKDDNDNNEGDKAAAKVDSGGPRPTSGGRPSLMDSSFSFMLGENRHRSSFVSSVAALPEQERGSEPSKGGGQKKQAAAAAEERQQQRRQQDGPRKGGLDGVDNEGFTLAKIQGKRES</sequence>
<evidence type="ECO:0000256" key="2">
    <source>
        <dbReference type="SAM" id="Coils"/>
    </source>
</evidence>
<dbReference type="SUPFAM" id="SSF47923">
    <property type="entry name" value="Ypt/Rab-GAP domain of gyp1p"/>
    <property type="match status" value="2"/>
</dbReference>
<evidence type="ECO:0000256" key="1">
    <source>
        <dbReference type="ARBA" id="ARBA00022468"/>
    </source>
</evidence>
<evidence type="ECO:0000259" key="4">
    <source>
        <dbReference type="PROSITE" id="PS50086"/>
    </source>
</evidence>
<dbReference type="InterPro" id="IPR000195">
    <property type="entry name" value="Rab-GAP-TBC_dom"/>
</dbReference>
<dbReference type="STRING" id="215243.A0A0D2C7C2"/>
<dbReference type="PROSITE" id="PS50086">
    <property type="entry name" value="TBC_RABGAP"/>
    <property type="match status" value="1"/>
</dbReference>
<reference evidence="5 6" key="1">
    <citation type="submission" date="2015-01" db="EMBL/GenBank/DDBJ databases">
        <title>The Genome Sequence of Exophiala oligosperma CBS72588.</title>
        <authorList>
            <consortium name="The Broad Institute Genomics Platform"/>
            <person name="Cuomo C."/>
            <person name="de Hoog S."/>
            <person name="Gorbushina A."/>
            <person name="Stielow B."/>
            <person name="Teixiera M."/>
            <person name="Abouelleil A."/>
            <person name="Chapman S.B."/>
            <person name="Priest M."/>
            <person name="Young S.K."/>
            <person name="Wortman J."/>
            <person name="Nusbaum C."/>
            <person name="Birren B."/>
        </authorList>
    </citation>
    <scope>NUCLEOTIDE SEQUENCE [LARGE SCALE GENOMIC DNA]</scope>
    <source>
        <strain evidence="5 6">CBS 72588</strain>
    </source>
</reference>
<dbReference type="HOGENOM" id="CLU_019939_0_0_1"/>
<proteinExistence type="predicted"/>
<feature type="domain" description="Rab-GAP TBC" evidence="4">
    <location>
        <begin position="35"/>
        <end position="293"/>
    </location>
</feature>
<dbReference type="RefSeq" id="XP_016265923.1">
    <property type="nucleotide sequence ID" value="XM_016404918.1"/>
</dbReference>
<dbReference type="AlphaFoldDB" id="A0A0D2C7C2"/>
<dbReference type="InterPro" id="IPR035969">
    <property type="entry name" value="Rab-GAP_TBC_sf"/>
</dbReference>
<dbReference type="PANTHER" id="PTHR22957:SF337">
    <property type="entry name" value="TBC1 DOMAIN FAMILY MEMBER 5"/>
    <property type="match status" value="1"/>
</dbReference>